<dbReference type="GO" id="GO:0005524">
    <property type="term" value="F:ATP binding"/>
    <property type="evidence" value="ECO:0007669"/>
    <property type="project" value="UniProtKB-UniRule"/>
</dbReference>
<proteinExistence type="inferred from homology"/>
<dbReference type="InterPro" id="IPR050339">
    <property type="entry name" value="CC_SR_Kinase"/>
</dbReference>
<dbReference type="InterPro" id="IPR011009">
    <property type="entry name" value="Kinase-like_dom_sf"/>
</dbReference>
<accession>A0A3E5EIG1</accession>
<comment type="caution">
    <text evidence="8">The sequence shown here is derived from an EMBL/GenBank/DDBJ whole genome shotgun (WGS) entry which is preliminary data.</text>
</comment>
<dbReference type="Gene3D" id="3.30.200.20">
    <property type="entry name" value="Phosphorylase Kinase, domain 1"/>
    <property type="match status" value="1"/>
</dbReference>
<dbReference type="PROSITE" id="PS00107">
    <property type="entry name" value="PROTEIN_KINASE_ATP"/>
    <property type="match status" value="1"/>
</dbReference>
<dbReference type="GO" id="GO:0005737">
    <property type="term" value="C:cytoplasm"/>
    <property type="evidence" value="ECO:0007669"/>
    <property type="project" value="TreeGrafter"/>
</dbReference>
<evidence type="ECO:0000256" key="6">
    <source>
        <dbReference type="PROSITE-ProRule" id="PRU10141"/>
    </source>
</evidence>
<protein>
    <submittedName>
        <fullName evidence="8">Serine/threonine protein kinase</fullName>
    </submittedName>
</protein>
<evidence type="ECO:0000256" key="2">
    <source>
        <dbReference type="ARBA" id="ARBA00022741"/>
    </source>
</evidence>
<dbReference type="EMBL" id="QSVB01000017">
    <property type="protein sequence ID" value="RGN88750.1"/>
    <property type="molecule type" value="Genomic_DNA"/>
</dbReference>
<dbReference type="AlphaFoldDB" id="A0A3E5EIG1"/>
<dbReference type="CDD" id="cd14014">
    <property type="entry name" value="STKc_PknB_like"/>
    <property type="match status" value="1"/>
</dbReference>
<evidence type="ECO:0000256" key="4">
    <source>
        <dbReference type="ARBA" id="ARBA00022840"/>
    </source>
</evidence>
<evidence type="ECO:0000256" key="3">
    <source>
        <dbReference type="ARBA" id="ARBA00022777"/>
    </source>
</evidence>
<keyword evidence="1" id="KW-0808">Transferase</keyword>
<keyword evidence="8" id="KW-0723">Serine/threonine-protein kinase</keyword>
<dbReference type="SUPFAM" id="SSF56112">
    <property type="entry name" value="Protein kinase-like (PK-like)"/>
    <property type="match status" value="1"/>
</dbReference>
<evidence type="ECO:0000256" key="1">
    <source>
        <dbReference type="ARBA" id="ARBA00022679"/>
    </source>
</evidence>
<dbReference type="PROSITE" id="PS50011">
    <property type="entry name" value="PROTEIN_KINASE_DOM"/>
    <property type="match status" value="1"/>
</dbReference>
<dbReference type="InterPro" id="IPR008271">
    <property type="entry name" value="Ser/Thr_kinase_AS"/>
</dbReference>
<comment type="similarity">
    <text evidence="5">Belongs to the protein kinase superfamily. Ser/Thr protein kinase family. GCN2 subfamily.</text>
</comment>
<feature type="domain" description="Protein kinase" evidence="7">
    <location>
        <begin position="18"/>
        <end position="321"/>
    </location>
</feature>
<feature type="binding site" evidence="6">
    <location>
        <position position="50"/>
    </location>
    <ligand>
        <name>ATP</name>
        <dbReference type="ChEBI" id="CHEBI:30616"/>
    </ligand>
</feature>
<dbReference type="PANTHER" id="PTHR11042">
    <property type="entry name" value="EUKARYOTIC TRANSLATION INITIATION FACTOR 2-ALPHA KINASE EIF2-ALPHA KINASE -RELATED"/>
    <property type="match status" value="1"/>
</dbReference>
<dbReference type="InterPro" id="IPR017441">
    <property type="entry name" value="Protein_kinase_ATP_BS"/>
</dbReference>
<dbReference type="PANTHER" id="PTHR11042:SF190">
    <property type="entry name" value="MITOSIS INHIBITOR PROTEIN KINASE MIK1"/>
    <property type="match status" value="1"/>
</dbReference>
<keyword evidence="3 8" id="KW-0418">Kinase</keyword>
<dbReference type="PROSITE" id="PS00108">
    <property type="entry name" value="PROTEIN_KINASE_ST"/>
    <property type="match status" value="1"/>
</dbReference>
<dbReference type="RefSeq" id="WP_117606953.1">
    <property type="nucleotide sequence ID" value="NZ_QRWS01000020.1"/>
</dbReference>
<dbReference type="InterPro" id="IPR000719">
    <property type="entry name" value="Prot_kinase_dom"/>
</dbReference>
<gene>
    <name evidence="8" type="ORF">DXB36_13405</name>
</gene>
<evidence type="ECO:0000256" key="5">
    <source>
        <dbReference type="ARBA" id="ARBA00037982"/>
    </source>
</evidence>
<dbReference type="GO" id="GO:0004674">
    <property type="term" value="F:protein serine/threonine kinase activity"/>
    <property type="evidence" value="ECO:0007669"/>
    <property type="project" value="UniProtKB-KW"/>
</dbReference>
<reference evidence="8 9" key="1">
    <citation type="submission" date="2018-08" db="EMBL/GenBank/DDBJ databases">
        <title>A genome reference for cultivated species of the human gut microbiota.</title>
        <authorList>
            <person name="Zou Y."/>
            <person name="Xue W."/>
            <person name="Luo G."/>
        </authorList>
    </citation>
    <scope>NUCLEOTIDE SEQUENCE [LARGE SCALE GENOMIC DNA]</scope>
    <source>
        <strain evidence="8 9">OM03-2</strain>
    </source>
</reference>
<sequence>MRNLQFPELPRQWSSHGYEIDELLGQGSYGAVYRMVRNKGTDQEEYWALKVIEKNLTKKRIRFQYRNDIVAARRDFGKEFNKLAREVNILESFMDEKHIVQIKGSCLEKMPEENYWRAYIQMEYLTELMDYAYPEEEDLESSNLESSDSQNQDFKFTEERMNQEEIIRLGIEICQALEVCHKENVLHRDIKPENIMVAKDGTFKLGDFGLAREWDDGSMTVIGTRNYMAPEVYNTFYDKSADIYSLGMVLYYFANDMRLPFWDLHDSVAQMNARCKGELPEPKTAFEPLRRIILKACAFEPKDRYQSAADMRADLENAKSIGNKEKEIRKYV</sequence>
<keyword evidence="4 6" id="KW-0067">ATP-binding</keyword>
<dbReference type="Gene3D" id="1.10.510.10">
    <property type="entry name" value="Transferase(Phosphotransferase) domain 1"/>
    <property type="match status" value="1"/>
</dbReference>
<dbReference type="Pfam" id="PF00069">
    <property type="entry name" value="Pkinase"/>
    <property type="match status" value="1"/>
</dbReference>
<dbReference type="Proteomes" id="UP000260841">
    <property type="component" value="Unassembled WGS sequence"/>
</dbReference>
<dbReference type="SMART" id="SM00220">
    <property type="entry name" value="S_TKc"/>
    <property type="match status" value="1"/>
</dbReference>
<evidence type="ECO:0000313" key="8">
    <source>
        <dbReference type="EMBL" id="RGN88750.1"/>
    </source>
</evidence>
<name>A0A3E5EIG1_9FIRM</name>
<evidence type="ECO:0000313" key="9">
    <source>
        <dbReference type="Proteomes" id="UP000260841"/>
    </source>
</evidence>
<organism evidence="8 9">
    <name type="scientific">Dorea formicigenerans</name>
    <dbReference type="NCBI Taxonomy" id="39486"/>
    <lineage>
        <taxon>Bacteria</taxon>
        <taxon>Bacillati</taxon>
        <taxon>Bacillota</taxon>
        <taxon>Clostridia</taxon>
        <taxon>Lachnospirales</taxon>
        <taxon>Lachnospiraceae</taxon>
        <taxon>Dorea</taxon>
    </lineage>
</organism>
<evidence type="ECO:0000259" key="7">
    <source>
        <dbReference type="PROSITE" id="PS50011"/>
    </source>
</evidence>
<keyword evidence="2 6" id="KW-0547">Nucleotide-binding</keyword>